<dbReference type="InterPro" id="IPR001678">
    <property type="entry name" value="MeTrfase_RsmB-F_NOP2_dom"/>
</dbReference>
<keyword evidence="7 14" id="KW-0489">Methyltransferase</keyword>
<gene>
    <name evidence="17" type="primary">rsmB</name>
    <name evidence="17" type="ORF">E6C76_10460</name>
</gene>
<dbReference type="OrthoDB" id="9810297at2"/>
<evidence type="ECO:0000256" key="8">
    <source>
        <dbReference type="ARBA" id="ARBA00022679"/>
    </source>
</evidence>
<feature type="region of interest" description="Disordered" evidence="15">
    <location>
        <begin position="29"/>
        <end position="63"/>
    </location>
</feature>
<dbReference type="InterPro" id="IPR004573">
    <property type="entry name" value="rRNA_ssu_MeTfrase_B"/>
</dbReference>
<accession>A0A4S4AWU5</accession>
<feature type="binding site" evidence="14">
    <location>
        <position position="340"/>
    </location>
    <ligand>
        <name>S-adenosyl-L-methionine</name>
        <dbReference type="ChEBI" id="CHEBI:59789"/>
    </ligand>
</feature>
<evidence type="ECO:0000313" key="17">
    <source>
        <dbReference type="EMBL" id="THF64484.1"/>
    </source>
</evidence>
<feature type="domain" description="SAM-dependent MTase RsmB/NOP-type" evidence="16">
    <location>
        <begin position="230"/>
        <end position="489"/>
    </location>
</feature>
<dbReference type="PRINTS" id="PR02008">
    <property type="entry name" value="RCMTFAMILY"/>
</dbReference>
<dbReference type="PROSITE" id="PS51686">
    <property type="entry name" value="SAM_MT_RSMB_NOP"/>
    <property type="match status" value="1"/>
</dbReference>
<dbReference type="GO" id="GO:0006355">
    <property type="term" value="P:regulation of DNA-templated transcription"/>
    <property type="evidence" value="ECO:0007669"/>
    <property type="project" value="InterPro"/>
</dbReference>
<sequence length="490" mass="54194">MARFTARNSRCPTTCANCSPDLRGGRCRARHRPIPDVTHPPSSPRRAARPQGAANRRPSPPAPVVLPETGLAYAIARAAALIEAVIGGANLTEAWEGMLREHPHWPDATRGAVRDLAWGTLRDYGRAEAVLSRLMQKPLDEPYQSFLRIALHRLERCPEQAHTIVDQAVEAVAAAAPGLKGVVNGVLRNVVRQGEQVARWREADAVARHRHPQWWIDRLRAAWPAEWEDALAAGSQHPPMALRVNQRRATVEEVIAELDAAGIAVRRLSNDALLLTDPLPVARLPGFAEGRVSVQDAGAQWAARWLEACAGERVLDACAAPGGKAAHILEGADAALTALEIDPRRARRIEGNFARLGLHGTVRVGDARHPERWWDGRPFDRILADVPCSASGVARRHPDIKWLRRREDIAHFAAQQAGILDALWQTLAPGGTMLYVTCSVFDEENRGQMARFRERHADVLRLPIDGRLEQQLLPTPEHDGFYYALLRKRV</sequence>
<evidence type="ECO:0000256" key="7">
    <source>
        <dbReference type="ARBA" id="ARBA00022603"/>
    </source>
</evidence>
<evidence type="ECO:0000256" key="1">
    <source>
        <dbReference type="ARBA" id="ARBA00002724"/>
    </source>
</evidence>
<evidence type="ECO:0000256" key="9">
    <source>
        <dbReference type="ARBA" id="ARBA00022691"/>
    </source>
</evidence>
<keyword evidence="8 14" id="KW-0808">Transferase</keyword>
<dbReference type="Pfam" id="PF22458">
    <property type="entry name" value="RsmF-B_ferredox"/>
    <property type="match status" value="1"/>
</dbReference>
<feature type="active site" description="Nucleophile" evidence="14">
    <location>
        <position position="438"/>
    </location>
</feature>
<proteinExistence type="inferred from homology"/>
<dbReference type="GO" id="GO:0005737">
    <property type="term" value="C:cytoplasm"/>
    <property type="evidence" value="ECO:0007669"/>
    <property type="project" value="UniProtKB-SubCell"/>
</dbReference>
<evidence type="ECO:0000256" key="2">
    <source>
        <dbReference type="ARBA" id="ARBA00004496"/>
    </source>
</evidence>
<dbReference type="Pfam" id="PF01029">
    <property type="entry name" value="NusB"/>
    <property type="match status" value="1"/>
</dbReference>
<dbReference type="Gene3D" id="3.40.50.150">
    <property type="entry name" value="Vaccinia Virus protein VP39"/>
    <property type="match status" value="1"/>
</dbReference>
<dbReference type="GO" id="GO:0008649">
    <property type="term" value="F:rRNA methyltransferase activity"/>
    <property type="evidence" value="ECO:0007669"/>
    <property type="project" value="InterPro"/>
</dbReference>
<keyword evidence="10 14" id="KW-0694">RNA-binding</keyword>
<dbReference type="Gene3D" id="1.10.287.730">
    <property type="entry name" value="Helix hairpin bin"/>
    <property type="match status" value="1"/>
</dbReference>
<comment type="subcellular location">
    <subcellularLocation>
        <location evidence="2">Cytoplasm</location>
    </subcellularLocation>
</comment>
<comment type="catalytic activity">
    <reaction evidence="13">
        <text>cytidine(967) in 16S rRNA + S-adenosyl-L-methionine = 5-methylcytidine(967) in 16S rRNA + S-adenosyl-L-homocysteine + H(+)</text>
        <dbReference type="Rhea" id="RHEA:42748"/>
        <dbReference type="Rhea" id="RHEA-COMP:10219"/>
        <dbReference type="Rhea" id="RHEA-COMP:10220"/>
        <dbReference type="ChEBI" id="CHEBI:15378"/>
        <dbReference type="ChEBI" id="CHEBI:57856"/>
        <dbReference type="ChEBI" id="CHEBI:59789"/>
        <dbReference type="ChEBI" id="CHEBI:74483"/>
        <dbReference type="ChEBI" id="CHEBI:82748"/>
        <dbReference type="EC" id="2.1.1.176"/>
    </reaction>
</comment>
<evidence type="ECO:0000256" key="10">
    <source>
        <dbReference type="ARBA" id="ARBA00022884"/>
    </source>
</evidence>
<evidence type="ECO:0000256" key="6">
    <source>
        <dbReference type="ARBA" id="ARBA00022552"/>
    </source>
</evidence>
<dbReference type="NCBIfam" id="TIGR00563">
    <property type="entry name" value="rsmB"/>
    <property type="match status" value="1"/>
</dbReference>
<dbReference type="PROSITE" id="PS01153">
    <property type="entry name" value="NOL1_NOP2_SUN"/>
    <property type="match status" value="1"/>
</dbReference>
<dbReference type="SUPFAM" id="SSF48013">
    <property type="entry name" value="NusB-like"/>
    <property type="match status" value="1"/>
</dbReference>
<dbReference type="GO" id="GO:0003723">
    <property type="term" value="F:RNA binding"/>
    <property type="evidence" value="ECO:0007669"/>
    <property type="project" value="UniProtKB-UniRule"/>
</dbReference>
<evidence type="ECO:0000256" key="13">
    <source>
        <dbReference type="ARBA" id="ARBA00047283"/>
    </source>
</evidence>
<dbReference type="InterPro" id="IPR035926">
    <property type="entry name" value="NusB-like_sf"/>
</dbReference>
<keyword evidence="5" id="KW-0963">Cytoplasm</keyword>
<dbReference type="AlphaFoldDB" id="A0A4S4AWU5"/>
<evidence type="ECO:0000256" key="15">
    <source>
        <dbReference type="SAM" id="MobiDB-lite"/>
    </source>
</evidence>
<evidence type="ECO:0000256" key="11">
    <source>
        <dbReference type="ARBA" id="ARBA00030399"/>
    </source>
</evidence>
<dbReference type="CDD" id="cd02440">
    <property type="entry name" value="AdoMet_MTases"/>
    <property type="match status" value="1"/>
</dbReference>
<evidence type="ECO:0000256" key="4">
    <source>
        <dbReference type="ARBA" id="ARBA00012140"/>
    </source>
</evidence>
<evidence type="ECO:0000313" key="18">
    <source>
        <dbReference type="Proteomes" id="UP000308430"/>
    </source>
</evidence>
<protein>
    <recommendedName>
        <fullName evidence="4">16S rRNA (cytosine(967)-C(5))-methyltransferase</fullName>
        <ecNumber evidence="4">2.1.1.176</ecNumber>
    </recommendedName>
    <alternativeName>
        <fullName evidence="11">16S rRNA m5C967 methyltransferase</fullName>
    </alternativeName>
    <alternativeName>
        <fullName evidence="12">rRNA (cytosine-C(5)-)-methyltransferase RsmB</fullName>
    </alternativeName>
</protein>
<dbReference type="FunFam" id="3.40.50.150:FF:000022">
    <property type="entry name" value="Ribosomal RNA small subunit methyltransferase B"/>
    <property type="match status" value="1"/>
</dbReference>
<keyword evidence="6" id="KW-0698">rRNA processing</keyword>
<dbReference type="Proteomes" id="UP000308430">
    <property type="component" value="Unassembled WGS sequence"/>
</dbReference>
<name>A0A4S4AWU5_9RHOO</name>
<feature type="binding site" evidence="14">
    <location>
        <position position="385"/>
    </location>
    <ligand>
        <name>S-adenosyl-L-methionine</name>
        <dbReference type="ChEBI" id="CHEBI:59789"/>
    </ligand>
</feature>
<comment type="function">
    <text evidence="1">Specifically methylates the cytosine at position 967 (m5C967) of 16S rRNA.</text>
</comment>
<dbReference type="InterPro" id="IPR054728">
    <property type="entry name" value="RsmB-like_ferredoxin"/>
</dbReference>
<feature type="binding site" evidence="14">
    <location>
        <begin position="318"/>
        <end position="324"/>
    </location>
    <ligand>
        <name>S-adenosyl-L-methionine</name>
        <dbReference type="ChEBI" id="CHEBI:59789"/>
    </ligand>
</feature>
<dbReference type="SUPFAM" id="SSF53335">
    <property type="entry name" value="S-adenosyl-L-methionine-dependent methyltransferases"/>
    <property type="match status" value="1"/>
</dbReference>
<dbReference type="PANTHER" id="PTHR22807:SF61">
    <property type="entry name" value="NOL1_NOP2_SUN FAMILY PROTEIN _ ANTITERMINATION NUSB DOMAIN-CONTAINING PROTEIN"/>
    <property type="match status" value="1"/>
</dbReference>
<keyword evidence="18" id="KW-1185">Reference proteome</keyword>
<dbReference type="PANTHER" id="PTHR22807">
    <property type="entry name" value="NOP2 YEAST -RELATED NOL1/NOP2/FMU SUN DOMAIN-CONTAINING"/>
    <property type="match status" value="1"/>
</dbReference>
<dbReference type="Pfam" id="PF01189">
    <property type="entry name" value="Methyltr_RsmB-F"/>
    <property type="match status" value="1"/>
</dbReference>
<dbReference type="InterPro" id="IPR006027">
    <property type="entry name" value="NusB_RsmB_TIM44"/>
</dbReference>
<dbReference type="NCBIfam" id="NF008149">
    <property type="entry name" value="PRK10901.1"/>
    <property type="match status" value="1"/>
</dbReference>
<dbReference type="InterPro" id="IPR049560">
    <property type="entry name" value="MeTrfase_RsmB-F_NOP2_cat"/>
</dbReference>
<comment type="caution">
    <text evidence="17">The sequence shown here is derived from an EMBL/GenBank/DDBJ whole genome shotgun (WGS) entry which is preliminary data.</text>
</comment>
<evidence type="ECO:0000256" key="5">
    <source>
        <dbReference type="ARBA" id="ARBA00022490"/>
    </source>
</evidence>
<dbReference type="EC" id="2.1.1.176" evidence="4"/>
<keyword evidence="9 14" id="KW-0949">S-adenosyl-L-methionine</keyword>
<dbReference type="Gene3D" id="1.10.940.10">
    <property type="entry name" value="NusB-like"/>
    <property type="match status" value="1"/>
</dbReference>
<dbReference type="InterPro" id="IPR029063">
    <property type="entry name" value="SAM-dependent_MTases_sf"/>
</dbReference>
<evidence type="ECO:0000256" key="12">
    <source>
        <dbReference type="ARBA" id="ARBA00031088"/>
    </source>
</evidence>
<dbReference type="InterPro" id="IPR023267">
    <property type="entry name" value="RCMT"/>
</dbReference>
<evidence type="ECO:0000259" key="16">
    <source>
        <dbReference type="PROSITE" id="PS51686"/>
    </source>
</evidence>
<comment type="similarity">
    <text evidence="3 14">Belongs to the class I-like SAM-binding methyltransferase superfamily. RsmB/NOP family.</text>
</comment>
<dbReference type="InterPro" id="IPR018314">
    <property type="entry name" value="RsmB/NOL1/NOP2-like_CS"/>
</dbReference>
<dbReference type="EMBL" id="SSOC01000004">
    <property type="protein sequence ID" value="THF64484.1"/>
    <property type="molecule type" value="Genomic_DNA"/>
</dbReference>
<reference evidence="17 18" key="1">
    <citation type="submission" date="2019-04" db="EMBL/GenBank/DDBJ databases">
        <title>Azoarcus nasutitermitis sp. nov. isolated from termite nest.</title>
        <authorList>
            <person name="Lin S.-Y."/>
            <person name="Hameed A."/>
            <person name="Hsu Y.-H."/>
            <person name="Young C.-C."/>
        </authorList>
    </citation>
    <scope>NUCLEOTIDE SEQUENCE [LARGE SCALE GENOMIC DNA]</scope>
    <source>
        <strain evidence="17 18">CC-YHH838</strain>
    </source>
</reference>
<evidence type="ECO:0000256" key="3">
    <source>
        <dbReference type="ARBA" id="ARBA00007494"/>
    </source>
</evidence>
<organism evidence="17 18">
    <name type="scientific">Pseudothauera nasutitermitis</name>
    <dbReference type="NCBI Taxonomy" id="2565930"/>
    <lineage>
        <taxon>Bacteria</taxon>
        <taxon>Pseudomonadati</taxon>
        <taxon>Pseudomonadota</taxon>
        <taxon>Betaproteobacteria</taxon>
        <taxon>Rhodocyclales</taxon>
        <taxon>Zoogloeaceae</taxon>
        <taxon>Pseudothauera</taxon>
    </lineage>
</organism>
<feature type="binding site" evidence="14">
    <location>
        <position position="366"/>
    </location>
    <ligand>
        <name>S-adenosyl-L-methionine</name>
        <dbReference type="ChEBI" id="CHEBI:59789"/>
    </ligand>
</feature>
<dbReference type="Gene3D" id="3.30.70.1170">
    <property type="entry name" value="Sun protein, domain 3"/>
    <property type="match status" value="1"/>
</dbReference>
<evidence type="ECO:0000256" key="14">
    <source>
        <dbReference type="PROSITE-ProRule" id="PRU01023"/>
    </source>
</evidence>